<feature type="domain" description="FAT" evidence="12">
    <location>
        <begin position="1790"/>
        <end position="2429"/>
    </location>
</feature>
<evidence type="ECO:0000259" key="13">
    <source>
        <dbReference type="PROSITE" id="PS51190"/>
    </source>
</evidence>
<dbReference type="Pfam" id="PF02260">
    <property type="entry name" value="FATC"/>
    <property type="match status" value="1"/>
</dbReference>
<dbReference type="InterPro" id="IPR011009">
    <property type="entry name" value="Kinase-like_dom_sf"/>
</dbReference>
<keyword evidence="9" id="KW-0539">Nucleus</keyword>
<sequence length="2910" mass="328757">MKREGNNTTDVELLHHALCSVKTSERKTGVNKLVAWLEVPEFLLQLDEETQDLSQYAKLTPHQASWPAIAHSLCKCVALEFASTNSNGKKRSTQDDLIFARSLRTFVQAAENSAKRSKLLHPLQRKSKKLFTTAVVEIERQTLSSVAGKELNELLRSHLLQEADYCGNVDSVTKQKLVVVYTRWLSQENYAKHKDEFYRNIDTLRLVLVNLPGDVCKTVRLNLCEFFASTFKFVDNYSKVGHSIFRALNAFLFKHSFDVCSKIETLSALPYRLIRGTWEKSRHRGYRIAICEFIELELLYNAQRTDFSLLSELLCFISRDLENAQTDVFLSELCGTRQYTRTAALVARSVLTLDFRDPKAPAANQGPVKRQKLVSWHEKLWGEAMASPAKWGAVLCMLLHSHSGRIPNEILMDWLVALDSRLAESESSFLLPGKSDAGLLWLTRLANHLSMCFWDCGRREEPGSSLKKHKKVAPGEIWNSVYGRITKWLNGSSVQTTMKSETLMVLSNISLLGNVPCHAVDEVFLGKSSEERGSAPWLMFLGSCLCLPNKKVHVSVEESLKSLAEGVWSSSKVEQSAYRAGGAWGLTLARLIFMTFLTSPDSKSILDLRKLSRALSISWLTSKEADELSLTSAFAIEYDLARGILCEHRGSTEEEDSCLRWGHRLRLSGLALEVFDLISRKLSQCDAEDLIVWCGVLAKVGKYTKCMQNRSFSNSSAAEEQERSKVEESIIRSAKRMCKLLPSAVEKVLASSNGLKMKAFIEELNLVLGDLNFLDPPRKYLEHLYNKLVLVISDAARKMLGWYDPYYKIPEQGPKSSKEKFDIDFDFDDSGSKRVSSLLLGAQECIRLLTVTLERIGSVCPESAYKSLCEMRENFDFDLRTEIMILSSMWSVGLRFPNVPIEPLKSLCRIQEVRKNISTQCLVLESFQTLFRNADRDQASLMYDSAIDFVKGVERWMLENESTASLRISLGMMLESLIRTDAVKCHEEGLDEILLILLRDECYLVRLEAAKQIGVLFDSWQDHAQVFGTICGYLSLPSGCQDLIETSQCNLEDVEEILASVFALAFFVSKSKKVERLGTVVICVVLISKFSNNLILKCSVDALEKLAKRLGYTLSGHLKLFQNAIVANLKPDLLLSQDFTNFASTFLRDEGSTNLFASLSIGCVEEKYQGRLIKSLGLSADCKEPEKVMRSSVLRLMAQYARGEGETGARDYTFTYLEENPLPENWSEVENMAVILSTVLECVADDPSVKPHVTAGEGSDMIFALLSRSGTECASFHDGVFSLALRRLKLHIDATNFHHRQNCIHSLHILAELQKELGVCWKNGINYAIGICTENLETPGIDQQVPLSLLARLLEIRIEMCTKKHAMEDMLFEFYVTLARFSVCSKRIKAARESSADFSIMSRVVERILKSLNAAACSGVNLAACILHRSRDVLQDTCFEKSDFFASAISINYEPHQQLHQRIEYVWKNSVESNLLPPDVVSRCAECVNVLDIGIGTDIKNAEYFDQLRGAKLRFYCLDLIKNHENLSSKATLALTEVLEFLGPFSASTSVMCTPSEDINKLAGKISVSRGKSLSVTDREYHRVRISLATMNLLFSWISHTDPVLEYESFLSLIRLENNSYARLAWKHMSIDARRFISYTWAAGRRNEPRKQVLKDSETISMEDSWSRRATVDERVHRIAGGLLPFCKNEVLRSCKSLIASAPKVGRSILPLLIEDISLHNASDSVICKQLASAIQEHVFHDKNACDALAGIFLDIFERLRALYSVHQKHSQQDKLKWSSCYWFRVDYLDVATLALSRNQYFTALLYIEQWHEQEYGTFHDLERCKRKDMDHAAKRKSLKKIETMLIDIFKGVGELDSVYAFATNMDLETQLRIFEHEGKWDKALQTYDILLSTNSEPLEDYKSGMTSCMKSLGCSYLANTFGGKLRGTKVPLTEEQYERAWHQCDWSLPVMDLSVAESPELNQSIYNCVYALKAKDTDFFQTSKSLLYKSIISSLRVNGSESTMAANQSVIALQMVNLLSKSFDAIASSGEVSSLGDAGLHHFKGGTFLKGNKFGGYQQSSFVDNYALLKPLFKLYTSVLTALECKLGLQKACLHEAQVSRMANDLTQSTSNMGVVKQMCRVCKLDSEFEVEVKLEELRNLWDQDLERIALSECKKLYDALEFKNGRDKREWMVRHIQFSTTCSLLGKWLASSSSESPSEICKILSAACTNAQMGIRAMDGVNDDLQEKQQDLSVMLCNAYFNLAQFCDRQYRAILKEQTSPQWQARQRLLAYTDKQLELLATKKKGSGRSSADKEFLHYKAMATRFHEEDQKVAMTMDTNKHSFLSQSVSYYESTLVTANLHDNEVVFRICQLWFENSDEIQYAMEKLIDKVPTHKFLCLMYQIGSRLGPSKRGTVSFESLVSKLLTKMCFDHPHHTLPHMFAFCNAGRGKDGTERDSKSNAGYAVDTTKVLAAKAILQRVRKKNSQLIDQYVRMVDSYIQLAVLPVSKNEDEAVVPNMPRSVKELRDLEHVPILTSKVDVDETCQYQAGHFACFSCFQPELKLVGGINAPKLVTAIDSNGKKHMQLAKSGNDDLRQDAVMQQLFNLVNHLLSACAKTRKRQLGLQTYNVVPLTPAAGLVEWVQDSIPLMKYLVGESGKSSGAHRRLRPQDWTYNQCLRYLYKEQNSRPAAKRETFGRICKNFQPVMHHFFLEHFPNTSEWFQRRLAYTRSIAASSMVGYVVGLGDRHPSNILIHATTAEVIHIDLGIAFEQGRVLKIPETVPFRLTRDVVDGMGVSGVEGTMRRCSEEVMDVLRANKDLILTIVGVFIHDPLYKWALSPVKNLLAQMDESDDFGNLQNLSSGLEFTSKDSNISNADAERAIMKVKEKLEGLEYGERKSVQGQVQHLLREAQDPENLSLLYCGWGPWL</sequence>
<dbReference type="EMBL" id="CP031035">
    <property type="protein sequence ID" value="QDZ19214.1"/>
    <property type="molecule type" value="Genomic_DNA"/>
</dbReference>
<keyword evidence="3" id="KW-0723">Serine/threonine-protein kinase</keyword>
<keyword evidence="8" id="KW-0067">ATP-binding</keyword>
<evidence type="ECO:0000256" key="10">
    <source>
        <dbReference type="ARBA" id="ARBA00047899"/>
    </source>
</evidence>
<evidence type="ECO:0000256" key="2">
    <source>
        <dbReference type="ARBA" id="ARBA00012513"/>
    </source>
</evidence>
<feature type="domain" description="FATC" evidence="13">
    <location>
        <begin position="2878"/>
        <end position="2910"/>
    </location>
</feature>
<gene>
    <name evidence="14" type="ORF">A3770_02p17320</name>
</gene>
<name>A0A5B8MGK8_9CHLO</name>
<dbReference type="SMART" id="SM01343">
    <property type="entry name" value="FATC"/>
    <property type="match status" value="1"/>
</dbReference>
<dbReference type="InterPro" id="IPR014009">
    <property type="entry name" value="PIK_FAT"/>
</dbReference>
<dbReference type="InterPro" id="IPR003152">
    <property type="entry name" value="FATC_dom"/>
</dbReference>
<dbReference type="CDD" id="cd05171">
    <property type="entry name" value="PIKKc_ATM"/>
    <property type="match status" value="1"/>
</dbReference>
<evidence type="ECO:0000256" key="8">
    <source>
        <dbReference type="ARBA" id="ARBA00022840"/>
    </source>
</evidence>
<accession>A0A5B8MGK8</accession>
<evidence type="ECO:0000313" key="15">
    <source>
        <dbReference type="Proteomes" id="UP000316726"/>
    </source>
</evidence>
<dbReference type="PANTHER" id="PTHR37079">
    <property type="entry name" value="SERINE/THREONINE-PROTEIN KINASE ATM"/>
    <property type="match status" value="1"/>
</dbReference>
<dbReference type="PROSITE" id="PS50290">
    <property type="entry name" value="PI3_4_KINASE_3"/>
    <property type="match status" value="1"/>
</dbReference>
<dbReference type="OrthoDB" id="381190at2759"/>
<evidence type="ECO:0000256" key="9">
    <source>
        <dbReference type="ARBA" id="ARBA00023242"/>
    </source>
</evidence>
<dbReference type="PANTHER" id="PTHR37079:SF4">
    <property type="entry name" value="SERINE_THREONINE-PROTEIN KINASE ATM"/>
    <property type="match status" value="1"/>
</dbReference>
<keyword evidence="4" id="KW-0808">Transferase</keyword>
<evidence type="ECO:0000256" key="6">
    <source>
        <dbReference type="ARBA" id="ARBA00022763"/>
    </source>
</evidence>
<dbReference type="PROSITE" id="PS51189">
    <property type="entry name" value="FAT"/>
    <property type="match status" value="1"/>
</dbReference>
<evidence type="ECO:0000259" key="11">
    <source>
        <dbReference type="PROSITE" id="PS50290"/>
    </source>
</evidence>
<dbReference type="GO" id="GO:0006281">
    <property type="term" value="P:DNA repair"/>
    <property type="evidence" value="ECO:0007669"/>
    <property type="project" value="InterPro"/>
</dbReference>
<dbReference type="InterPro" id="IPR038980">
    <property type="entry name" value="ATM_plant"/>
</dbReference>
<feature type="domain" description="PI3K/PI4K catalytic" evidence="11">
    <location>
        <begin position="2540"/>
        <end position="2860"/>
    </location>
</feature>
<dbReference type="SMART" id="SM00146">
    <property type="entry name" value="PI3Kc"/>
    <property type="match status" value="1"/>
</dbReference>
<dbReference type="InterPro" id="IPR016024">
    <property type="entry name" value="ARM-type_fold"/>
</dbReference>
<evidence type="ECO:0000256" key="4">
    <source>
        <dbReference type="ARBA" id="ARBA00022679"/>
    </source>
</evidence>
<dbReference type="SUPFAM" id="SSF48371">
    <property type="entry name" value="ARM repeat"/>
    <property type="match status" value="1"/>
</dbReference>
<evidence type="ECO:0000256" key="7">
    <source>
        <dbReference type="ARBA" id="ARBA00022777"/>
    </source>
</evidence>
<dbReference type="InterPro" id="IPR036940">
    <property type="entry name" value="PI3/4_kinase_cat_sf"/>
</dbReference>
<keyword evidence="7 14" id="KW-0418">Kinase</keyword>
<comment type="catalytic activity">
    <reaction evidence="10">
        <text>L-threonyl-[protein] + ATP = O-phospho-L-threonyl-[protein] + ADP + H(+)</text>
        <dbReference type="Rhea" id="RHEA:46608"/>
        <dbReference type="Rhea" id="RHEA-COMP:11060"/>
        <dbReference type="Rhea" id="RHEA-COMP:11605"/>
        <dbReference type="ChEBI" id="CHEBI:15378"/>
        <dbReference type="ChEBI" id="CHEBI:30013"/>
        <dbReference type="ChEBI" id="CHEBI:30616"/>
        <dbReference type="ChEBI" id="CHEBI:61977"/>
        <dbReference type="ChEBI" id="CHEBI:456216"/>
        <dbReference type="EC" id="2.7.11.1"/>
    </reaction>
</comment>
<dbReference type="GO" id="GO:0005634">
    <property type="term" value="C:nucleus"/>
    <property type="evidence" value="ECO:0007669"/>
    <property type="project" value="UniProtKB-SubCell"/>
</dbReference>
<protein>
    <recommendedName>
        <fullName evidence="2">non-specific serine/threonine protein kinase</fullName>
        <ecNumber evidence="2">2.7.11.1</ecNumber>
    </recommendedName>
</protein>
<evidence type="ECO:0000256" key="5">
    <source>
        <dbReference type="ARBA" id="ARBA00022741"/>
    </source>
</evidence>
<dbReference type="Pfam" id="PF00454">
    <property type="entry name" value="PI3_PI4_kinase"/>
    <property type="match status" value="1"/>
</dbReference>
<dbReference type="Gene3D" id="1.10.1070.11">
    <property type="entry name" value="Phosphatidylinositol 3-/4-kinase, catalytic domain"/>
    <property type="match status" value="1"/>
</dbReference>
<keyword evidence="6" id="KW-0227">DNA damage</keyword>
<dbReference type="PROSITE" id="PS51190">
    <property type="entry name" value="FATC"/>
    <property type="match status" value="1"/>
</dbReference>
<dbReference type="PROSITE" id="PS00916">
    <property type="entry name" value="PI3_4_KINASE_2"/>
    <property type="match status" value="1"/>
</dbReference>
<dbReference type="Gene3D" id="3.30.1010.10">
    <property type="entry name" value="Phosphatidylinositol 3-kinase Catalytic Subunit, Chain A, domain 4"/>
    <property type="match status" value="1"/>
</dbReference>
<comment type="subcellular location">
    <subcellularLocation>
        <location evidence="1">Nucleus</location>
    </subcellularLocation>
</comment>
<dbReference type="InterPro" id="IPR000403">
    <property type="entry name" value="PI3/4_kinase_cat_dom"/>
</dbReference>
<dbReference type="PROSITE" id="PS00915">
    <property type="entry name" value="PI3_4_KINASE_1"/>
    <property type="match status" value="1"/>
</dbReference>
<evidence type="ECO:0000313" key="14">
    <source>
        <dbReference type="EMBL" id="QDZ19214.1"/>
    </source>
</evidence>
<dbReference type="Proteomes" id="UP000316726">
    <property type="component" value="Chromosome 2"/>
</dbReference>
<dbReference type="InterPro" id="IPR018936">
    <property type="entry name" value="PI3/4_kinase_CS"/>
</dbReference>
<reference evidence="14 15" key="1">
    <citation type="submission" date="2018-07" db="EMBL/GenBank/DDBJ databases">
        <title>The complete nuclear genome of the prasinophyte Chloropicon primus (CCMP1205).</title>
        <authorList>
            <person name="Pombert J.-F."/>
            <person name="Otis C."/>
            <person name="Turmel M."/>
            <person name="Lemieux C."/>
        </authorList>
    </citation>
    <scope>NUCLEOTIDE SEQUENCE [LARGE SCALE GENOMIC DNA]</scope>
    <source>
        <strain evidence="14 15">CCMP1205</strain>
    </source>
</reference>
<evidence type="ECO:0000256" key="3">
    <source>
        <dbReference type="ARBA" id="ARBA00022527"/>
    </source>
</evidence>
<keyword evidence="15" id="KW-1185">Reference proteome</keyword>
<dbReference type="STRING" id="1764295.A0A5B8MGK8"/>
<keyword evidence="5" id="KW-0547">Nucleotide-binding</keyword>
<dbReference type="GO" id="GO:0005524">
    <property type="term" value="F:ATP binding"/>
    <property type="evidence" value="ECO:0007669"/>
    <property type="project" value="UniProtKB-KW"/>
</dbReference>
<evidence type="ECO:0000256" key="1">
    <source>
        <dbReference type="ARBA" id="ARBA00004123"/>
    </source>
</evidence>
<proteinExistence type="predicted"/>
<dbReference type="GO" id="GO:0004674">
    <property type="term" value="F:protein serine/threonine kinase activity"/>
    <property type="evidence" value="ECO:0007669"/>
    <property type="project" value="UniProtKB-KW"/>
</dbReference>
<evidence type="ECO:0000259" key="12">
    <source>
        <dbReference type="PROSITE" id="PS51189"/>
    </source>
</evidence>
<dbReference type="EC" id="2.7.11.1" evidence="2"/>
<dbReference type="InterPro" id="IPR044107">
    <property type="entry name" value="PIKKc_ATM"/>
</dbReference>
<organism evidence="14 15">
    <name type="scientific">Chloropicon primus</name>
    <dbReference type="NCBI Taxonomy" id="1764295"/>
    <lineage>
        <taxon>Eukaryota</taxon>
        <taxon>Viridiplantae</taxon>
        <taxon>Chlorophyta</taxon>
        <taxon>Chloropicophyceae</taxon>
        <taxon>Chloropicales</taxon>
        <taxon>Chloropicaceae</taxon>
        <taxon>Chloropicon</taxon>
    </lineage>
</organism>
<dbReference type="SUPFAM" id="SSF56112">
    <property type="entry name" value="Protein kinase-like (PK-like)"/>
    <property type="match status" value="1"/>
</dbReference>